<organism evidence="2 3">
    <name type="scientific">Acorus calamus</name>
    <name type="common">Sweet flag</name>
    <dbReference type="NCBI Taxonomy" id="4465"/>
    <lineage>
        <taxon>Eukaryota</taxon>
        <taxon>Viridiplantae</taxon>
        <taxon>Streptophyta</taxon>
        <taxon>Embryophyta</taxon>
        <taxon>Tracheophyta</taxon>
        <taxon>Spermatophyta</taxon>
        <taxon>Magnoliopsida</taxon>
        <taxon>Liliopsida</taxon>
        <taxon>Acoraceae</taxon>
        <taxon>Acorus</taxon>
    </lineage>
</organism>
<dbReference type="AlphaFoldDB" id="A0AAV9FBC6"/>
<feature type="compositionally biased region" description="Gly residues" evidence="1">
    <location>
        <begin position="17"/>
        <end position="29"/>
    </location>
</feature>
<reference evidence="2" key="2">
    <citation type="submission" date="2023-06" db="EMBL/GenBank/DDBJ databases">
        <authorList>
            <person name="Ma L."/>
            <person name="Liu K.-W."/>
            <person name="Li Z."/>
            <person name="Hsiao Y.-Y."/>
            <person name="Qi Y."/>
            <person name="Fu T."/>
            <person name="Tang G."/>
            <person name="Zhang D."/>
            <person name="Sun W.-H."/>
            <person name="Liu D.-K."/>
            <person name="Li Y."/>
            <person name="Chen G.-Z."/>
            <person name="Liu X.-D."/>
            <person name="Liao X.-Y."/>
            <person name="Jiang Y.-T."/>
            <person name="Yu X."/>
            <person name="Hao Y."/>
            <person name="Huang J."/>
            <person name="Zhao X.-W."/>
            <person name="Ke S."/>
            <person name="Chen Y.-Y."/>
            <person name="Wu W.-L."/>
            <person name="Hsu J.-L."/>
            <person name="Lin Y.-F."/>
            <person name="Huang M.-D."/>
            <person name="Li C.-Y."/>
            <person name="Huang L."/>
            <person name="Wang Z.-W."/>
            <person name="Zhao X."/>
            <person name="Zhong W.-Y."/>
            <person name="Peng D.-H."/>
            <person name="Ahmad S."/>
            <person name="Lan S."/>
            <person name="Zhang J.-S."/>
            <person name="Tsai W.-C."/>
            <person name="Van De Peer Y."/>
            <person name="Liu Z.-J."/>
        </authorList>
    </citation>
    <scope>NUCLEOTIDE SEQUENCE</scope>
    <source>
        <strain evidence="2">CP</strain>
        <tissue evidence="2">Leaves</tissue>
    </source>
</reference>
<reference evidence="2" key="1">
    <citation type="journal article" date="2023" name="Nat. Commun.">
        <title>Diploid and tetraploid genomes of Acorus and the evolution of monocots.</title>
        <authorList>
            <person name="Ma L."/>
            <person name="Liu K.W."/>
            <person name="Li Z."/>
            <person name="Hsiao Y.Y."/>
            <person name="Qi Y."/>
            <person name="Fu T."/>
            <person name="Tang G.D."/>
            <person name="Zhang D."/>
            <person name="Sun W.H."/>
            <person name="Liu D.K."/>
            <person name="Li Y."/>
            <person name="Chen G.Z."/>
            <person name="Liu X.D."/>
            <person name="Liao X.Y."/>
            <person name="Jiang Y.T."/>
            <person name="Yu X."/>
            <person name="Hao Y."/>
            <person name="Huang J."/>
            <person name="Zhao X.W."/>
            <person name="Ke S."/>
            <person name="Chen Y.Y."/>
            <person name="Wu W.L."/>
            <person name="Hsu J.L."/>
            <person name="Lin Y.F."/>
            <person name="Huang M.D."/>
            <person name="Li C.Y."/>
            <person name="Huang L."/>
            <person name="Wang Z.W."/>
            <person name="Zhao X."/>
            <person name="Zhong W.Y."/>
            <person name="Peng D.H."/>
            <person name="Ahmad S."/>
            <person name="Lan S."/>
            <person name="Zhang J.S."/>
            <person name="Tsai W.C."/>
            <person name="Van de Peer Y."/>
            <person name="Liu Z.J."/>
        </authorList>
    </citation>
    <scope>NUCLEOTIDE SEQUENCE</scope>
    <source>
        <strain evidence="2">CP</strain>
    </source>
</reference>
<gene>
    <name evidence="2" type="ORF">QJS10_CPA02g01191</name>
</gene>
<evidence type="ECO:0000256" key="1">
    <source>
        <dbReference type="SAM" id="MobiDB-lite"/>
    </source>
</evidence>
<name>A0AAV9FBC6_ACOCL</name>
<accession>A0AAV9FBC6</accession>
<evidence type="ECO:0000313" key="3">
    <source>
        <dbReference type="Proteomes" id="UP001180020"/>
    </source>
</evidence>
<comment type="caution">
    <text evidence="2">The sequence shown here is derived from an EMBL/GenBank/DDBJ whole genome shotgun (WGS) entry which is preliminary data.</text>
</comment>
<proteinExistence type="predicted"/>
<sequence length="55" mass="5342">MNVDAFDVAAAAEDGGGDGVVGDGEGGPAPVGDGEEELASEGDGFEIVLVDSMED</sequence>
<feature type="region of interest" description="Disordered" evidence="1">
    <location>
        <begin position="1"/>
        <end position="41"/>
    </location>
</feature>
<dbReference type="EMBL" id="JAUJYO010000002">
    <property type="protein sequence ID" value="KAK1323037.1"/>
    <property type="molecule type" value="Genomic_DNA"/>
</dbReference>
<dbReference type="Proteomes" id="UP001180020">
    <property type="component" value="Unassembled WGS sequence"/>
</dbReference>
<keyword evidence="3" id="KW-1185">Reference proteome</keyword>
<feature type="compositionally biased region" description="Low complexity" evidence="1">
    <location>
        <begin position="1"/>
        <end position="13"/>
    </location>
</feature>
<evidence type="ECO:0000313" key="2">
    <source>
        <dbReference type="EMBL" id="KAK1323037.1"/>
    </source>
</evidence>
<protein>
    <submittedName>
        <fullName evidence="2">Uncharacterized protein</fullName>
    </submittedName>
</protein>